<keyword evidence="2" id="KW-0808">Transferase</keyword>
<feature type="domain" description="O-methyltransferase dimerisation" evidence="5">
    <location>
        <begin position="22"/>
        <end position="117"/>
    </location>
</feature>
<dbReference type="Gene3D" id="3.40.50.150">
    <property type="entry name" value="Vaccinia Virus protein VP39"/>
    <property type="match status" value="1"/>
</dbReference>
<gene>
    <name evidence="6" type="ORF">SORBI_3009G043900</name>
</gene>
<keyword evidence="7" id="KW-1185">Reference proteome</keyword>
<dbReference type="InterPro" id="IPR036388">
    <property type="entry name" value="WH-like_DNA-bd_sf"/>
</dbReference>
<proteinExistence type="predicted"/>
<evidence type="ECO:0000313" key="7">
    <source>
        <dbReference type="Proteomes" id="UP000000768"/>
    </source>
</evidence>
<dbReference type="Pfam" id="PF08100">
    <property type="entry name" value="Dimerisation"/>
    <property type="match status" value="1"/>
</dbReference>
<accession>A0A1B6P6J3</accession>
<dbReference type="InterPro" id="IPR029063">
    <property type="entry name" value="SAM-dependent_MTases_sf"/>
</dbReference>
<reference evidence="6 7" key="1">
    <citation type="journal article" date="2009" name="Nature">
        <title>The Sorghum bicolor genome and the diversification of grasses.</title>
        <authorList>
            <person name="Paterson A.H."/>
            <person name="Bowers J.E."/>
            <person name="Bruggmann R."/>
            <person name="Dubchak I."/>
            <person name="Grimwood J."/>
            <person name="Gundlach H."/>
            <person name="Haberer G."/>
            <person name="Hellsten U."/>
            <person name="Mitros T."/>
            <person name="Poliakov A."/>
            <person name="Schmutz J."/>
            <person name="Spannagl M."/>
            <person name="Tang H."/>
            <person name="Wang X."/>
            <person name="Wicker T."/>
            <person name="Bharti A.K."/>
            <person name="Chapman J."/>
            <person name="Feltus F.A."/>
            <person name="Gowik U."/>
            <person name="Grigoriev I.V."/>
            <person name="Lyons E."/>
            <person name="Maher C.A."/>
            <person name="Martis M."/>
            <person name="Narechania A."/>
            <person name="Otillar R.P."/>
            <person name="Penning B.W."/>
            <person name="Salamov A.A."/>
            <person name="Wang Y."/>
            <person name="Zhang L."/>
            <person name="Carpita N.C."/>
            <person name="Freeling M."/>
            <person name="Gingle A.R."/>
            <person name="Hash C.T."/>
            <person name="Keller B."/>
            <person name="Klein P."/>
            <person name="Kresovich S."/>
            <person name="McCann M.C."/>
            <person name="Ming R."/>
            <person name="Peterson D.G."/>
            <person name="Mehboob-ur-Rahman"/>
            <person name="Ware D."/>
            <person name="Westhoff P."/>
            <person name="Mayer K.F."/>
            <person name="Messing J."/>
            <person name="Rokhsar D.S."/>
        </authorList>
    </citation>
    <scope>NUCLEOTIDE SEQUENCE [LARGE SCALE GENOMIC DNA]</scope>
    <source>
        <strain evidence="7">cv. BTx623</strain>
    </source>
</reference>
<dbReference type="InParanoid" id="A0A1B6P6J3"/>
<dbReference type="GO" id="GO:0008757">
    <property type="term" value="F:S-adenosylmethionine-dependent methyltransferase activity"/>
    <property type="evidence" value="ECO:0000318"/>
    <property type="project" value="GO_Central"/>
</dbReference>
<dbReference type="PROSITE" id="PS51683">
    <property type="entry name" value="SAM_OMT_II"/>
    <property type="match status" value="1"/>
</dbReference>
<dbReference type="InterPro" id="IPR001077">
    <property type="entry name" value="COMT_C"/>
</dbReference>
<dbReference type="SMR" id="A0A1B6P6J3"/>
<evidence type="ECO:0008006" key="8">
    <source>
        <dbReference type="Google" id="ProtNLM"/>
    </source>
</evidence>
<dbReference type="InterPro" id="IPR036390">
    <property type="entry name" value="WH_DNA-bd_sf"/>
</dbReference>
<dbReference type="InterPro" id="IPR012967">
    <property type="entry name" value="COMT_dimerisation"/>
</dbReference>
<dbReference type="AlphaFoldDB" id="A0A1B6P6J3"/>
<evidence type="ECO:0000259" key="5">
    <source>
        <dbReference type="Pfam" id="PF08100"/>
    </source>
</evidence>
<dbReference type="EMBL" id="CM000768">
    <property type="protein sequence ID" value="KXG21306.1"/>
    <property type="molecule type" value="Genomic_DNA"/>
</dbReference>
<evidence type="ECO:0000256" key="2">
    <source>
        <dbReference type="ARBA" id="ARBA00022679"/>
    </source>
</evidence>
<evidence type="ECO:0000256" key="1">
    <source>
        <dbReference type="ARBA" id="ARBA00022603"/>
    </source>
</evidence>
<dbReference type="Gramene" id="KXG21306">
    <property type="protein sequence ID" value="KXG21306"/>
    <property type="gene ID" value="SORBI_3009G043900"/>
</dbReference>
<keyword evidence="1" id="KW-0489">Methyltransferase</keyword>
<evidence type="ECO:0000259" key="4">
    <source>
        <dbReference type="Pfam" id="PF00891"/>
    </source>
</evidence>
<dbReference type="Proteomes" id="UP000000768">
    <property type="component" value="Chromosome 9"/>
</dbReference>
<evidence type="ECO:0000313" key="6">
    <source>
        <dbReference type="EMBL" id="KXG21306.1"/>
    </source>
</evidence>
<dbReference type="GO" id="GO:0046983">
    <property type="term" value="F:protein dimerization activity"/>
    <property type="evidence" value="ECO:0007669"/>
    <property type="project" value="InterPro"/>
</dbReference>
<protein>
    <recommendedName>
        <fullName evidence="8">O-methyltransferase domain-containing protein</fullName>
    </recommendedName>
</protein>
<sequence length="432" mass="47186">MALTETKESNQQDLLQAHDELWHQSLSYLKSLALAVALDLRIPDAIHRHGGGATLPQILAETALHPCKLRALRRLMRVLTVSGTFSVAVADAAPDDDDEAAAVVVYRLTAASRFLVVGDDEVSSATLAPFMSVVLHPISVSPHAMGICAWFRQEHHEPSAFGLAFSQVPRIWEHADDANAILNKGLAAQSRFLMPVVLRECGEVFRGIDSLVDVGGGHGGAATAIAAAFPHLKCSVLDLPHVAAGAPSDTNVHFIAGDMFQSIPDCCFPQENSFYILARSPAGRPGWPGGGSASGIIECSLFTWIFTPRIGSYFSEFIHYLTVLTLHADFPMTTLHDWGDDECVKILKNCMQAISPWDAGGKVIIIDMVVGHDEKSNIKHLETQVMFDLFIMMVNGVERDEQEWKKIFMEAGFKDYKILPVVGTLSVIEVYP</sequence>
<feature type="domain" description="O-methyltransferase C-terminal" evidence="4">
    <location>
        <begin position="334"/>
        <end position="414"/>
    </location>
</feature>
<dbReference type="Gene3D" id="1.10.10.10">
    <property type="entry name" value="Winged helix-like DNA-binding domain superfamily/Winged helix DNA-binding domain"/>
    <property type="match status" value="1"/>
</dbReference>
<dbReference type="InterPro" id="IPR016461">
    <property type="entry name" value="COMT-like"/>
</dbReference>
<evidence type="ECO:0000256" key="3">
    <source>
        <dbReference type="ARBA" id="ARBA00022691"/>
    </source>
</evidence>
<dbReference type="PANTHER" id="PTHR11746">
    <property type="entry name" value="O-METHYLTRANSFERASE"/>
    <property type="match status" value="1"/>
</dbReference>
<dbReference type="FunFam" id="1.10.10.10:FF:000292">
    <property type="entry name" value="O-methyltransferase ZRP4"/>
    <property type="match status" value="1"/>
</dbReference>
<feature type="domain" description="O-methyltransferase C-terminal" evidence="4">
    <location>
        <begin position="150"/>
        <end position="265"/>
    </location>
</feature>
<dbReference type="Pfam" id="PF00891">
    <property type="entry name" value="Methyltransf_2"/>
    <property type="match status" value="2"/>
</dbReference>
<name>A0A1B6P6J3_SORBI</name>
<organism evidence="6 7">
    <name type="scientific">Sorghum bicolor</name>
    <name type="common">Sorghum</name>
    <name type="synonym">Sorghum vulgare</name>
    <dbReference type="NCBI Taxonomy" id="4558"/>
    <lineage>
        <taxon>Eukaryota</taxon>
        <taxon>Viridiplantae</taxon>
        <taxon>Streptophyta</taxon>
        <taxon>Embryophyta</taxon>
        <taxon>Tracheophyta</taxon>
        <taxon>Spermatophyta</taxon>
        <taxon>Magnoliopsida</taxon>
        <taxon>Liliopsida</taxon>
        <taxon>Poales</taxon>
        <taxon>Poaceae</taxon>
        <taxon>PACMAD clade</taxon>
        <taxon>Panicoideae</taxon>
        <taxon>Andropogonodae</taxon>
        <taxon>Andropogoneae</taxon>
        <taxon>Sorghinae</taxon>
        <taxon>Sorghum</taxon>
    </lineage>
</organism>
<dbReference type="SUPFAM" id="SSF46785">
    <property type="entry name" value="Winged helix' DNA-binding domain"/>
    <property type="match status" value="1"/>
</dbReference>
<reference evidence="7" key="2">
    <citation type="journal article" date="2018" name="Plant J.">
        <title>The Sorghum bicolor reference genome: improved assembly, gene annotations, a transcriptome atlas, and signatures of genome organization.</title>
        <authorList>
            <person name="McCormick R.F."/>
            <person name="Truong S.K."/>
            <person name="Sreedasyam A."/>
            <person name="Jenkins J."/>
            <person name="Shu S."/>
            <person name="Sims D."/>
            <person name="Kennedy M."/>
            <person name="Amirebrahimi M."/>
            <person name="Weers B.D."/>
            <person name="McKinley B."/>
            <person name="Mattison A."/>
            <person name="Morishige D.T."/>
            <person name="Grimwood J."/>
            <person name="Schmutz J."/>
            <person name="Mullet J.E."/>
        </authorList>
    </citation>
    <scope>NUCLEOTIDE SEQUENCE [LARGE SCALE GENOMIC DNA]</scope>
    <source>
        <strain evidence="7">cv. BTx623</strain>
    </source>
</reference>
<dbReference type="GO" id="GO:0008171">
    <property type="term" value="F:O-methyltransferase activity"/>
    <property type="evidence" value="ECO:0000318"/>
    <property type="project" value="GO_Central"/>
</dbReference>
<dbReference type="GO" id="GO:0032259">
    <property type="term" value="P:methylation"/>
    <property type="evidence" value="ECO:0000318"/>
    <property type="project" value="GO_Central"/>
</dbReference>
<keyword evidence="3" id="KW-0949">S-adenosyl-L-methionine</keyword>
<dbReference type="SUPFAM" id="SSF53335">
    <property type="entry name" value="S-adenosyl-L-methionine-dependent methyltransferases"/>
    <property type="match status" value="2"/>
</dbReference>
<dbReference type="OMA" id="RIWEHAD"/>